<evidence type="ECO:0000313" key="7">
    <source>
        <dbReference type="EMBL" id="CDP33613.1"/>
    </source>
</evidence>
<dbReference type="Pfam" id="PF04082">
    <property type="entry name" value="Fungal_trans"/>
    <property type="match status" value="1"/>
</dbReference>
<evidence type="ECO:0000256" key="5">
    <source>
        <dbReference type="ARBA" id="ARBA00023242"/>
    </source>
</evidence>
<dbReference type="InterPro" id="IPR001138">
    <property type="entry name" value="Zn2Cys6_DnaBD"/>
</dbReference>
<evidence type="ECO:0000256" key="2">
    <source>
        <dbReference type="ARBA" id="ARBA00022723"/>
    </source>
</evidence>
<sequence length="625" mass="70315">MRAGRRRRRSPPPPGLSAYLETTQFGGAMADSENGVDDKGPACINCRRRKRKCSRGSPCQRCADLSVPCIYEENSIKSSAGHDLDRRMDQLENRIINRLERLEAEVFDDGYGRKRRRVTPESSRDDFLPPPDILKQAVEVYFDQVHPWIPILHMPTFRAAISFAPSIVLHAIVAVTVKFLDLDLDEQAYYYSECRKLVLLSCMDRFSIESLQASIILAFETIGCGTGPRSWSIVSSITRIADQLGLGCEEEDVEDKPFNRISFLPPSTSSAEQEGRRRIFWAGFLMDRFCSVATGWNTSMSSSDIRRRLPMEGANYAQNDNRKSRYFNISETEIGSANDDDAMGGYSYLIEATECLSRVVTFLLHETHTVVNVDDLKVWINKVLKLNSMLVEWKASLPQKWKSLRPTERGLDENLALAHVTHDTSVLLLHHNLAYPPPELVLLGKWKQSEQICLSTAIEIATITNQFLSRVSIVVSPQFSFCAFIAGRTLLTNQLQGNTSRQVDSNFALIVGCLREMAHRWMAKGKEKNNLAAKFADRLEAAKNSQTLSVGVFFEDEDSYSGNLSLSSPPVADMISTQPSTTTTMGKTGSMAPVTEDLTDELGNIKDLFNINELDYIFSWNYDFE</sequence>
<gene>
    <name evidence="7" type="ORF">GNLVRS02_ARAD1A13310g</name>
</gene>
<dbReference type="SMART" id="SM00906">
    <property type="entry name" value="Fungal_trans"/>
    <property type="match status" value="1"/>
</dbReference>
<evidence type="ECO:0000256" key="3">
    <source>
        <dbReference type="ARBA" id="ARBA00023015"/>
    </source>
</evidence>
<dbReference type="InterPro" id="IPR050815">
    <property type="entry name" value="TF_fung"/>
</dbReference>
<accession>A0A060SY22</accession>
<reference evidence="7" key="2">
    <citation type="submission" date="2014-06" db="EMBL/GenBank/DDBJ databases">
        <title>The complete genome of Blastobotrys (Arxula) adeninivorans LS3 - a yeast of biotechnological interest.</title>
        <authorList>
            <person name="Kunze G."/>
            <person name="Gaillardin C."/>
            <person name="Czernicka M."/>
            <person name="Durrens P."/>
            <person name="Martin T."/>
            <person name="Boer E."/>
            <person name="Gabaldon T."/>
            <person name="Cruz J."/>
            <person name="Talla E."/>
            <person name="Marck C."/>
            <person name="Goffeau A."/>
            <person name="Barbe V."/>
            <person name="Baret P."/>
            <person name="Baronian K."/>
            <person name="Beier S."/>
            <person name="Bleykasten C."/>
            <person name="Bode R."/>
            <person name="Casaregola S."/>
            <person name="Despons L."/>
            <person name="Fairhead C."/>
            <person name="Giersberg M."/>
            <person name="Gierski P."/>
            <person name="Hahnel U."/>
            <person name="Hartmann A."/>
            <person name="Jankowska D."/>
            <person name="Jubin C."/>
            <person name="Jung P."/>
            <person name="Lafontaine I."/>
            <person name="Leh-Louis V."/>
            <person name="Lemaire M."/>
            <person name="Marcet-Houben M."/>
            <person name="Mascher M."/>
            <person name="Morel G."/>
            <person name="Richard G.-F."/>
            <person name="Riechen J."/>
            <person name="Sacerdot C."/>
            <person name="Sarkar A."/>
            <person name="Savel G."/>
            <person name="Schacherer J."/>
            <person name="Sherman D."/>
            <person name="Straub M.-L."/>
            <person name="Stein N."/>
            <person name="Thierry A."/>
            <person name="Trautwein-Schult A."/>
            <person name="Westhof E."/>
            <person name="Worch S."/>
            <person name="Dujon B."/>
            <person name="Souciet J.-L."/>
            <person name="Wincker P."/>
            <person name="Scholz U."/>
            <person name="Neuveglise N."/>
        </authorList>
    </citation>
    <scope>NUCLEOTIDE SEQUENCE</scope>
    <source>
        <strain evidence="7">LS3</strain>
    </source>
</reference>
<evidence type="ECO:0000256" key="4">
    <source>
        <dbReference type="ARBA" id="ARBA00023163"/>
    </source>
</evidence>
<evidence type="ECO:0000256" key="1">
    <source>
        <dbReference type="ARBA" id="ARBA00004123"/>
    </source>
</evidence>
<dbReference type="GO" id="GO:0006351">
    <property type="term" value="P:DNA-templated transcription"/>
    <property type="evidence" value="ECO:0007669"/>
    <property type="project" value="InterPro"/>
</dbReference>
<dbReference type="PhylomeDB" id="A0A060SY22"/>
<dbReference type="PROSITE" id="PS00463">
    <property type="entry name" value="ZN2_CY6_FUNGAL_1"/>
    <property type="match status" value="1"/>
</dbReference>
<protein>
    <submittedName>
        <fullName evidence="7">ARAD1A13310p</fullName>
    </submittedName>
</protein>
<keyword evidence="4" id="KW-0804">Transcription</keyword>
<evidence type="ECO:0000259" key="6">
    <source>
        <dbReference type="PROSITE" id="PS50048"/>
    </source>
</evidence>
<dbReference type="Gene3D" id="4.10.240.10">
    <property type="entry name" value="Zn(2)-C6 fungal-type DNA-binding domain"/>
    <property type="match status" value="1"/>
</dbReference>
<dbReference type="Pfam" id="PF00172">
    <property type="entry name" value="Zn_clus"/>
    <property type="match status" value="1"/>
</dbReference>
<keyword evidence="5" id="KW-0539">Nucleus</keyword>
<keyword evidence="3" id="KW-0805">Transcription regulation</keyword>
<dbReference type="SUPFAM" id="SSF57701">
    <property type="entry name" value="Zn2/Cys6 DNA-binding domain"/>
    <property type="match status" value="1"/>
</dbReference>
<dbReference type="GO" id="GO:0003677">
    <property type="term" value="F:DNA binding"/>
    <property type="evidence" value="ECO:0007669"/>
    <property type="project" value="InterPro"/>
</dbReference>
<proteinExistence type="predicted"/>
<dbReference type="GO" id="GO:0008270">
    <property type="term" value="F:zinc ion binding"/>
    <property type="evidence" value="ECO:0007669"/>
    <property type="project" value="InterPro"/>
</dbReference>
<dbReference type="EMBL" id="HG937691">
    <property type="protein sequence ID" value="CDP33613.1"/>
    <property type="molecule type" value="Genomic_DNA"/>
</dbReference>
<dbReference type="AlphaFoldDB" id="A0A060SY22"/>
<reference evidence="7" key="1">
    <citation type="submission" date="2014-02" db="EMBL/GenBank/DDBJ databases">
        <authorList>
            <person name="Genoscope - CEA"/>
        </authorList>
    </citation>
    <scope>NUCLEOTIDE SEQUENCE</scope>
    <source>
        <strain evidence="7">LS3</strain>
    </source>
</reference>
<comment type="subcellular location">
    <subcellularLocation>
        <location evidence="1">Nucleus</location>
    </subcellularLocation>
</comment>
<dbReference type="GO" id="GO:0005634">
    <property type="term" value="C:nucleus"/>
    <property type="evidence" value="ECO:0007669"/>
    <property type="project" value="UniProtKB-SubCell"/>
</dbReference>
<dbReference type="InterPro" id="IPR007219">
    <property type="entry name" value="XnlR_reg_dom"/>
</dbReference>
<dbReference type="PANTHER" id="PTHR47338">
    <property type="entry name" value="ZN(II)2CYS6 TRANSCRIPTION FACTOR (EUROFUNG)-RELATED"/>
    <property type="match status" value="1"/>
</dbReference>
<dbReference type="PROSITE" id="PS50048">
    <property type="entry name" value="ZN2_CY6_FUNGAL_2"/>
    <property type="match status" value="1"/>
</dbReference>
<dbReference type="PANTHER" id="PTHR47338:SF23">
    <property type="entry name" value="ZN(II)2CYS6 TRANSCRIPTION FACTOR (EUROFUNG)"/>
    <property type="match status" value="1"/>
</dbReference>
<name>A0A060SY22_BLAAD</name>
<feature type="domain" description="Zn(2)-C6 fungal-type" evidence="6">
    <location>
        <begin position="42"/>
        <end position="71"/>
    </location>
</feature>
<dbReference type="InterPro" id="IPR036864">
    <property type="entry name" value="Zn2-C6_fun-type_DNA-bd_sf"/>
</dbReference>
<organism evidence="7">
    <name type="scientific">Blastobotrys adeninivorans</name>
    <name type="common">Yeast</name>
    <name type="synonym">Arxula adeninivorans</name>
    <dbReference type="NCBI Taxonomy" id="409370"/>
    <lineage>
        <taxon>Eukaryota</taxon>
        <taxon>Fungi</taxon>
        <taxon>Dikarya</taxon>
        <taxon>Ascomycota</taxon>
        <taxon>Saccharomycotina</taxon>
        <taxon>Dipodascomycetes</taxon>
        <taxon>Dipodascales</taxon>
        <taxon>Trichomonascaceae</taxon>
        <taxon>Blastobotrys</taxon>
    </lineage>
</organism>
<keyword evidence="2" id="KW-0479">Metal-binding</keyword>
<dbReference type="SMART" id="SM00066">
    <property type="entry name" value="GAL4"/>
    <property type="match status" value="1"/>
</dbReference>
<dbReference type="GO" id="GO:0000981">
    <property type="term" value="F:DNA-binding transcription factor activity, RNA polymerase II-specific"/>
    <property type="evidence" value="ECO:0007669"/>
    <property type="project" value="InterPro"/>
</dbReference>
<dbReference type="CDD" id="cd12148">
    <property type="entry name" value="fungal_TF_MHR"/>
    <property type="match status" value="1"/>
</dbReference>